<dbReference type="SUPFAM" id="SSF52096">
    <property type="entry name" value="ClpP/crotonase"/>
    <property type="match status" value="1"/>
</dbReference>
<proteinExistence type="predicted"/>
<name>A0A6J6YPG3_9ZZZZ</name>
<dbReference type="Gene3D" id="3.90.226.10">
    <property type="entry name" value="2-enoyl-CoA Hydratase, Chain A, domain 1"/>
    <property type="match status" value="1"/>
</dbReference>
<reference evidence="1" key="1">
    <citation type="submission" date="2020-05" db="EMBL/GenBank/DDBJ databases">
        <authorList>
            <person name="Chiriac C."/>
            <person name="Salcher M."/>
            <person name="Ghai R."/>
            <person name="Kavagutti S V."/>
        </authorList>
    </citation>
    <scope>NUCLEOTIDE SEQUENCE</scope>
</reference>
<dbReference type="PROSITE" id="PS00166">
    <property type="entry name" value="ENOYL_COA_HYDRATASE"/>
    <property type="match status" value="1"/>
</dbReference>
<organism evidence="1">
    <name type="scientific">freshwater metagenome</name>
    <dbReference type="NCBI Taxonomy" id="449393"/>
    <lineage>
        <taxon>unclassified sequences</taxon>
        <taxon>metagenomes</taxon>
        <taxon>ecological metagenomes</taxon>
    </lineage>
</organism>
<dbReference type="EMBL" id="CAFAAH010000233">
    <property type="protein sequence ID" value="CAB4807187.1"/>
    <property type="molecule type" value="Genomic_DNA"/>
</dbReference>
<dbReference type="CDD" id="cd06558">
    <property type="entry name" value="crotonase-like"/>
    <property type="match status" value="1"/>
</dbReference>
<dbReference type="InterPro" id="IPR029045">
    <property type="entry name" value="ClpP/crotonase-like_dom_sf"/>
</dbReference>
<dbReference type="Gene3D" id="1.10.12.10">
    <property type="entry name" value="Lyase 2-enoyl-coa Hydratase, Chain A, domain 2"/>
    <property type="match status" value="1"/>
</dbReference>
<sequence length="278" mass="30110">MTSTPTQDVENELLASLVNGVLTLTINRVEMSNAIPYYVRDRLIEHFTNAHSDLNIRAIVLTGAGDRHFCTGADLRVRPTPPTLPEGAPDFIVGSAVEMMRSGFQRLMESMQDCQKPIIAAMNGTAAGGGAMLALAADLVVASDTARFVDVFASRGLLPDGGFAYLLPQIVGMHRAKEIVMLGETISAPEALSLGIINRVVPGDELDAYVREMAERLASKPTKVLGWAKQLLHSSVENGRSVVLEQEGLFVELNIATADSQERTAAMREKRDPTFRGF</sequence>
<dbReference type="InterPro" id="IPR001753">
    <property type="entry name" value="Enoyl-CoA_hydra/iso"/>
</dbReference>
<dbReference type="PANTHER" id="PTHR43459">
    <property type="entry name" value="ENOYL-COA HYDRATASE"/>
    <property type="match status" value="1"/>
</dbReference>
<dbReference type="InterPro" id="IPR014748">
    <property type="entry name" value="Enoyl-CoA_hydra_C"/>
</dbReference>
<dbReference type="AlphaFoldDB" id="A0A6J6YPG3"/>
<dbReference type="GO" id="GO:0003824">
    <property type="term" value="F:catalytic activity"/>
    <property type="evidence" value="ECO:0007669"/>
    <property type="project" value="InterPro"/>
</dbReference>
<protein>
    <submittedName>
        <fullName evidence="1">Unannotated protein</fullName>
    </submittedName>
</protein>
<dbReference type="InterPro" id="IPR018376">
    <property type="entry name" value="Enoyl-CoA_hyd/isom_CS"/>
</dbReference>
<dbReference type="PANTHER" id="PTHR43459:SF1">
    <property type="entry name" value="EG:BACN32G11.4 PROTEIN"/>
    <property type="match status" value="1"/>
</dbReference>
<gene>
    <name evidence="1" type="ORF">UFOPK2996_01397</name>
</gene>
<dbReference type="Pfam" id="PF00378">
    <property type="entry name" value="ECH_1"/>
    <property type="match status" value="1"/>
</dbReference>
<accession>A0A6J6YPG3</accession>
<evidence type="ECO:0000313" key="1">
    <source>
        <dbReference type="EMBL" id="CAB4807187.1"/>
    </source>
</evidence>